<comment type="caution">
    <text evidence="2">The sequence shown here is derived from an EMBL/GenBank/DDBJ whole genome shotgun (WGS) entry which is preliminary data.</text>
</comment>
<reference evidence="2 3" key="1">
    <citation type="submission" date="2018-10" db="EMBL/GenBank/DDBJ databases">
        <title>Isolation, diversity and antifungal activity of actinobacteria from wheat.</title>
        <authorList>
            <person name="Han C."/>
        </authorList>
    </citation>
    <scope>NUCLEOTIDE SEQUENCE [LARGE SCALE GENOMIC DNA]</scope>
    <source>
        <strain evidence="2 3">NEAU-YY642</strain>
    </source>
</reference>
<evidence type="ECO:0000313" key="3">
    <source>
        <dbReference type="Proteomes" id="UP000278673"/>
    </source>
</evidence>
<feature type="region of interest" description="Disordered" evidence="1">
    <location>
        <begin position="1"/>
        <end position="21"/>
    </location>
</feature>
<name>A0A3M2M0B1_9ACTN</name>
<dbReference type="RefSeq" id="WP_122183933.1">
    <property type="nucleotide sequence ID" value="NZ_RFFJ01000056.1"/>
</dbReference>
<accession>A0A3M2M0B1</accession>
<sequence length="176" mass="19235">MTIDPPAAHAPHADADATPAPRPLLLMDVDGALNPYAAETCPEGYREFPFFPDEEPVRLCLDHGPWLVDLAQHFELAWATGWEDGANEHIAPVLGLPTWPVVRFPPVPFDPSEKVPAIAAHVGAERPVAWVDDAHTPEAWTWMRARSAPTLLVPIDPTVGLTSEAVDQLRAWHAAL</sequence>
<proteinExistence type="predicted"/>
<gene>
    <name evidence="2" type="ORF">EBN88_12555</name>
</gene>
<organism evidence="2 3">
    <name type="scientific">Streptomyces triticirhizae</name>
    <dbReference type="NCBI Taxonomy" id="2483353"/>
    <lineage>
        <taxon>Bacteria</taxon>
        <taxon>Bacillati</taxon>
        <taxon>Actinomycetota</taxon>
        <taxon>Actinomycetes</taxon>
        <taxon>Kitasatosporales</taxon>
        <taxon>Streptomycetaceae</taxon>
        <taxon>Streptomyces</taxon>
    </lineage>
</organism>
<evidence type="ECO:0000313" key="2">
    <source>
        <dbReference type="EMBL" id="RMI40548.1"/>
    </source>
</evidence>
<evidence type="ECO:0000256" key="1">
    <source>
        <dbReference type="SAM" id="MobiDB-lite"/>
    </source>
</evidence>
<feature type="compositionally biased region" description="Low complexity" evidence="1">
    <location>
        <begin position="1"/>
        <end position="10"/>
    </location>
</feature>
<keyword evidence="3" id="KW-1185">Reference proteome</keyword>
<dbReference type="Proteomes" id="UP000278673">
    <property type="component" value="Unassembled WGS sequence"/>
</dbReference>
<protein>
    <recommendedName>
        <fullName evidence="4">Secreted protein</fullName>
    </recommendedName>
</protein>
<dbReference type="AlphaFoldDB" id="A0A3M2M0B1"/>
<dbReference type="EMBL" id="RFFJ01000056">
    <property type="protein sequence ID" value="RMI40548.1"/>
    <property type="molecule type" value="Genomic_DNA"/>
</dbReference>
<evidence type="ECO:0008006" key="4">
    <source>
        <dbReference type="Google" id="ProtNLM"/>
    </source>
</evidence>